<evidence type="ECO:0000256" key="2">
    <source>
        <dbReference type="ARBA" id="ARBA00022737"/>
    </source>
</evidence>
<evidence type="ECO:0000256" key="3">
    <source>
        <dbReference type="ARBA" id="ARBA00023043"/>
    </source>
</evidence>
<evidence type="ECO:0000256" key="5">
    <source>
        <dbReference type="SAM" id="MobiDB-lite"/>
    </source>
</evidence>
<keyword evidence="3 4" id="KW-0040">ANK repeat</keyword>
<dbReference type="InterPro" id="IPR036770">
    <property type="entry name" value="Ankyrin_rpt-contain_sf"/>
</dbReference>
<reference evidence="6" key="2">
    <citation type="journal article" date="2023" name="IMA Fungus">
        <title>Comparative genomic study of the Penicillium genus elucidates a diverse pangenome and 15 lateral gene transfer events.</title>
        <authorList>
            <person name="Petersen C."/>
            <person name="Sorensen T."/>
            <person name="Nielsen M.R."/>
            <person name="Sondergaard T.E."/>
            <person name="Sorensen J.L."/>
            <person name="Fitzpatrick D.A."/>
            <person name="Frisvad J.C."/>
            <person name="Nielsen K.L."/>
        </authorList>
    </citation>
    <scope>NUCLEOTIDE SEQUENCE</scope>
    <source>
        <strain evidence="6">IBT 21917</strain>
    </source>
</reference>
<feature type="repeat" description="ANK" evidence="4">
    <location>
        <begin position="787"/>
        <end position="819"/>
    </location>
</feature>
<comment type="caution">
    <text evidence="6">The sequence shown here is derived from an EMBL/GenBank/DDBJ whole genome shotgun (WGS) entry which is preliminary data.</text>
</comment>
<dbReference type="PROSITE" id="PS50088">
    <property type="entry name" value="ANK_REPEAT"/>
    <property type="match status" value="12"/>
</dbReference>
<feature type="region of interest" description="Disordered" evidence="5">
    <location>
        <begin position="215"/>
        <end position="263"/>
    </location>
</feature>
<reference evidence="6" key="1">
    <citation type="submission" date="2022-11" db="EMBL/GenBank/DDBJ databases">
        <authorList>
            <person name="Petersen C."/>
        </authorList>
    </citation>
    <scope>NUCLEOTIDE SEQUENCE</scope>
    <source>
        <strain evidence="6">IBT 21917</strain>
    </source>
</reference>
<dbReference type="SMART" id="SM00248">
    <property type="entry name" value="ANK"/>
    <property type="match status" value="14"/>
</dbReference>
<keyword evidence="2" id="KW-0677">Repeat</keyword>
<feature type="repeat" description="ANK" evidence="4">
    <location>
        <begin position="585"/>
        <end position="617"/>
    </location>
</feature>
<dbReference type="Proteomes" id="UP001146351">
    <property type="component" value="Unassembled WGS sequence"/>
</dbReference>
<dbReference type="OrthoDB" id="194358at2759"/>
<feature type="repeat" description="ANK" evidence="4">
    <location>
        <begin position="486"/>
        <end position="518"/>
    </location>
</feature>
<feature type="compositionally biased region" description="Polar residues" evidence="5">
    <location>
        <begin position="289"/>
        <end position="307"/>
    </location>
</feature>
<dbReference type="SUPFAM" id="SSF48403">
    <property type="entry name" value="Ankyrin repeat"/>
    <property type="match status" value="2"/>
</dbReference>
<feature type="repeat" description="ANK" evidence="4">
    <location>
        <begin position="420"/>
        <end position="452"/>
    </location>
</feature>
<feature type="region of interest" description="Disordered" evidence="5">
    <location>
        <begin position="927"/>
        <end position="970"/>
    </location>
</feature>
<feature type="repeat" description="ANK" evidence="4">
    <location>
        <begin position="651"/>
        <end position="683"/>
    </location>
</feature>
<proteinExistence type="predicted"/>
<dbReference type="PANTHER" id="PTHR24161:SF85">
    <property type="entry name" value="PALMITOYLTRANSFERASE HIP14"/>
    <property type="match status" value="1"/>
</dbReference>
<dbReference type="AlphaFoldDB" id="A0A9W9IM26"/>
<feature type="compositionally biased region" description="Polar residues" evidence="5">
    <location>
        <begin position="254"/>
        <end position="263"/>
    </location>
</feature>
<feature type="compositionally biased region" description="Polar residues" evidence="5">
    <location>
        <begin position="948"/>
        <end position="967"/>
    </location>
</feature>
<feature type="repeat" description="ANK" evidence="4">
    <location>
        <begin position="453"/>
        <end position="474"/>
    </location>
</feature>
<sequence>MDPVSAFGLISGGVQVLQAIGSTVHGLNQLYGRFRDADLTIQSLIQELNCIGTALASLREWIRLNSSTHPQSEEYNSDLAVALEGCRVVMDVVSRDVSDLVQSTHEDQLAVTGLRVRMRIVWNQETMKGHQEKLRAQVVALQLLLQVCQCRTSTEQIRLLRKATTRRAFDRVADDTATILSSRGSSYAGSISQGSRRSFSSSDRGIDFNNALAQSPVYQRARQPERAPTIGSLETPLTIASGNQSPFTDEGYASNHTGTSLTVPSLETPVQQEGFLALPSGPAGPVHSRSVSHTQVPTRPTLNTSAIRRNASDSRASAPALRTSGSRLERMASSFLGRRNTRSRTSLTASPGNSPNLSASPTFGRRRQRSEGEFNTSINITSDDTTNVPHIVKAAQMGSRDEVERLIERGSDIEARHQISGRNALLVAAHCGRDDVVDLLIHHNARLAVIDRSGDTALHLAASRGHCGALQLLLPECDLIETPNSKGRTPLRVAADGGQVEALEVLLAYQAQVNGRAENLMTALHAAAKRGDEEIVQILVSHGADLEAKDGLMMTALHYACSCGHLEVIKLLLDNRANIEAQGHDRKTPLICAAETGRVKAVELLMKRRASYRATDEVEMSAIHWAAYNGHHEALRLLAEKRGSLDLVNNVGRTALHLAAMNSQFAAVELLQRRGMSLDRRCKDGFNALHYACMADSLEIASLLILTGADIEAAEPNYQQRPLHMVALRGSVNLLDLLCDKGASINVRDRAGDRPLCVASRYGNVAVVQRLLDRGSPMSLKLDTEFGEDSPLCLAAKEGHSPVISLLLAQGASALKKDKTGWPALRYAAYHGHSDALQLLLSNSNILDTEIAETVNIQETIGFFPGIPEENKHRVQGVLAQALRDRHPTPLPTPSHSNRVPQPACCSPLGSLPGACVHSLPAHFPYEADSSTPQELPGSLDQERSVSLEHSPNSSGPTNTNQTQLPSSRRPAELNLAVAGDRIAALQREAHRASQPRETPQQNRSRDQRKSPRLSATYSPISVLSARPTPTPSPPPQPLQVPHHQRADYTAAPPNSSGPDRPAEAARVPRTLPSQGHPISRDVSCSTDQTEPESHDDSGSDTDSISSVYTAPEENDPGTTIPSGRQAEIRVVAG</sequence>
<dbReference type="PRINTS" id="PR01415">
    <property type="entry name" value="ANKYRIN"/>
</dbReference>
<feature type="repeat" description="ANK" evidence="4">
    <location>
        <begin position="751"/>
        <end position="783"/>
    </location>
</feature>
<feature type="compositionally biased region" description="Polar residues" evidence="5">
    <location>
        <begin position="238"/>
        <end position="247"/>
    </location>
</feature>
<feature type="repeat" description="ANK" evidence="4">
    <location>
        <begin position="519"/>
        <end position="551"/>
    </location>
</feature>
<feature type="repeat" description="ANK" evidence="4">
    <location>
        <begin position="618"/>
        <end position="650"/>
    </location>
</feature>
<accession>A0A9W9IM26</accession>
<evidence type="ECO:0000256" key="1">
    <source>
        <dbReference type="ARBA" id="ARBA00012210"/>
    </source>
</evidence>
<feature type="compositionally biased region" description="Polar residues" evidence="5">
    <location>
        <begin position="343"/>
        <end position="361"/>
    </location>
</feature>
<feature type="repeat" description="ANK" evidence="4">
    <location>
        <begin position="718"/>
        <end position="750"/>
    </location>
</feature>
<dbReference type="Pfam" id="PF12796">
    <property type="entry name" value="Ank_2"/>
    <property type="match status" value="3"/>
</dbReference>
<dbReference type="Gene3D" id="1.25.40.20">
    <property type="entry name" value="Ankyrin repeat-containing domain"/>
    <property type="match status" value="2"/>
</dbReference>
<organism evidence="6 7">
    <name type="scientific">Penicillium capsulatum</name>
    <dbReference type="NCBI Taxonomy" id="69766"/>
    <lineage>
        <taxon>Eukaryota</taxon>
        <taxon>Fungi</taxon>
        <taxon>Dikarya</taxon>
        <taxon>Ascomycota</taxon>
        <taxon>Pezizomycotina</taxon>
        <taxon>Eurotiomycetes</taxon>
        <taxon>Eurotiomycetidae</taxon>
        <taxon>Eurotiales</taxon>
        <taxon>Aspergillaceae</taxon>
        <taxon>Penicillium</taxon>
    </lineage>
</organism>
<dbReference type="Pfam" id="PF00023">
    <property type="entry name" value="Ank"/>
    <property type="match status" value="1"/>
</dbReference>
<feature type="repeat" description="ANK" evidence="4">
    <location>
        <begin position="684"/>
        <end position="716"/>
    </location>
</feature>
<protein>
    <recommendedName>
        <fullName evidence="1">protein S-acyltransferase</fullName>
        <ecNumber evidence="1">2.3.1.225</ecNumber>
    </recommendedName>
</protein>
<evidence type="ECO:0000313" key="7">
    <source>
        <dbReference type="Proteomes" id="UP001146351"/>
    </source>
</evidence>
<feature type="compositionally biased region" description="Pro residues" evidence="5">
    <location>
        <begin position="1029"/>
        <end position="1039"/>
    </location>
</feature>
<dbReference type="EMBL" id="JAPQKO010000002">
    <property type="protein sequence ID" value="KAJ5180317.1"/>
    <property type="molecule type" value="Genomic_DNA"/>
</dbReference>
<name>A0A9W9IM26_9EURO</name>
<dbReference type="PROSITE" id="PS50297">
    <property type="entry name" value="ANK_REP_REGION"/>
    <property type="match status" value="7"/>
</dbReference>
<feature type="repeat" description="ANK" evidence="4">
    <location>
        <begin position="552"/>
        <end position="584"/>
    </location>
</feature>
<dbReference type="InterPro" id="IPR002110">
    <property type="entry name" value="Ankyrin_rpt"/>
</dbReference>
<evidence type="ECO:0000256" key="4">
    <source>
        <dbReference type="PROSITE-ProRule" id="PRU00023"/>
    </source>
</evidence>
<evidence type="ECO:0000313" key="6">
    <source>
        <dbReference type="EMBL" id="KAJ5180317.1"/>
    </source>
</evidence>
<feature type="region of interest" description="Disordered" evidence="5">
    <location>
        <begin position="988"/>
        <end position="1134"/>
    </location>
</feature>
<dbReference type="Pfam" id="PF13637">
    <property type="entry name" value="Ank_4"/>
    <property type="match status" value="1"/>
</dbReference>
<feature type="compositionally biased region" description="Polar residues" evidence="5">
    <location>
        <begin position="373"/>
        <end position="383"/>
    </location>
</feature>
<dbReference type="EC" id="2.3.1.225" evidence="1"/>
<feature type="region of interest" description="Disordered" evidence="5">
    <location>
        <begin position="275"/>
        <end position="383"/>
    </location>
</feature>
<dbReference type="PANTHER" id="PTHR24161">
    <property type="entry name" value="ANK_REP_REGION DOMAIN-CONTAINING PROTEIN-RELATED"/>
    <property type="match status" value="1"/>
</dbReference>
<gene>
    <name evidence="6" type="ORF">N7492_003527</name>
</gene>
<keyword evidence="7" id="KW-1185">Reference proteome</keyword>